<dbReference type="PROSITE" id="PS00041">
    <property type="entry name" value="HTH_ARAC_FAMILY_1"/>
    <property type="match status" value="1"/>
</dbReference>
<evidence type="ECO:0000256" key="3">
    <source>
        <dbReference type="ARBA" id="ARBA00023163"/>
    </source>
</evidence>
<evidence type="ECO:0000313" key="5">
    <source>
        <dbReference type="EMBL" id="TNC64239.1"/>
    </source>
</evidence>
<reference evidence="5 6" key="1">
    <citation type="submission" date="2019-06" db="EMBL/GenBank/DDBJ databases">
        <authorList>
            <person name="Jiang L."/>
        </authorList>
    </citation>
    <scope>NUCLEOTIDE SEQUENCE [LARGE SCALE GENOMIC DNA]</scope>
    <source>
        <strain evidence="5 6">YIM 48858</strain>
    </source>
</reference>
<dbReference type="SUPFAM" id="SSF52317">
    <property type="entry name" value="Class I glutamine amidotransferase-like"/>
    <property type="match status" value="1"/>
</dbReference>
<evidence type="ECO:0000259" key="4">
    <source>
        <dbReference type="PROSITE" id="PS01124"/>
    </source>
</evidence>
<dbReference type="Gene3D" id="1.10.10.60">
    <property type="entry name" value="Homeodomain-like"/>
    <property type="match status" value="2"/>
</dbReference>
<dbReference type="AlphaFoldDB" id="A0A5C4NCB0"/>
<dbReference type="PANTHER" id="PTHR43130:SF3">
    <property type="entry name" value="HTH-TYPE TRANSCRIPTIONAL REGULATOR RV1931C"/>
    <property type="match status" value="1"/>
</dbReference>
<dbReference type="InterPro" id="IPR029062">
    <property type="entry name" value="Class_I_gatase-like"/>
</dbReference>
<dbReference type="InterPro" id="IPR009057">
    <property type="entry name" value="Homeodomain-like_sf"/>
</dbReference>
<keyword evidence="1" id="KW-0805">Transcription regulation</keyword>
<dbReference type="PRINTS" id="PR00032">
    <property type="entry name" value="HTHARAC"/>
</dbReference>
<dbReference type="SMART" id="SM00342">
    <property type="entry name" value="HTH_ARAC"/>
    <property type="match status" value="1"/>
</dbReference>
<dbReference type="Gene3D" id="3.40.50.880">
    <property type="match status" value="1"/>
</dbReference>
<organism evidence="5 6">
    <name type="scientific">Rubellimicrobium roseum</name>
    <dbReference type="NCBI Taxonomy" id="687525"/>
    <lineage>
        <taxon>Bacteria</taxon>
        <taxon>Pseudomonadati</taxon>
        <taxon>Pseudomonadota</taxon>
        <taxon>Alphaproteobacteria</taxon>
        <taxon>Rhodobacterales</taxon>
        <taxon>Roseobacteraceae</taxon>
        <taxon>Rubellimicrobium</taxon>
    </lineage>
</organism>
<dbReference type="GO" id="GO:0003700">
    <property type="term" value="F:DNA-binding transcription factor activity"/>
    <property type="evidence" value="ECO:0007669"/>
    <property type="project" value="InterPro"/>
</dbReference>
<gene>
    <name evidence="5" type="ORF">FHG71_18595</name>
</gene>
<dbReference type="SUPFAM" id="SSF46689">
    <property type="entry name" value="Homeodomain-like"/>
    <property type="match status" value="2"/>
</dbReference>
<evidence type="ECO:0000256" key="1">
    <source>
        <dbReference type="ARBA" id="ARBA00023015"/>
    </source>
</evidence>
<keyword evidence="3" id="KW-0804">Transcription</keyword>
<dbReference type="GO" id="GO:0043565">
    <property type="term" value="F:sequence-specific DNA binding"/>
    <property type="evidence" value="ECO:0007669"/>
    <property type="project" value="InterPro"/>
</dbReference>
<dbReference type="InterPro" id="IPR020449">
    <property type="entry name" value="Tscrpt_reg_AraC-type_HTH"/>
</dbReference>
<comment type="caution">
    <text evidence="5">The sequence shown here is derived from an EMBL/GenBank/DDBJ whole genome shotgun (WGS) entry which is preliminary data.</text>
</comment>
<protein>
    <submittedName>
        <fullName evidence="5">Helix-turn-helix domain-containing protein</fullName>
    </submittedName>
</protein>
<keyword evidence="6" id="KW-1185">Reference proteome</keyword>
<dbReference type="Pfam" id="PF12833">
    <property type="entry name" value="HTH_18"/>
    <property type="match status" value="1"/>
</dbReference>
<dbReference type="PROSITE" id="PS01124">
    <property type="entry name" value="HTH_ARAC_FAMILY_2"/>
    <property type="match status" value="1"/>
</dbReference>
<dbReference type="Proteomes" id="UP000305709">
    <property type="component" value="Unassembled WGS sequence"/>
</dbReference>
<dbReference type="OrthoDB" id="186587at2"/>
<dbReference type="PANTHER" id="PTHR43130">
    <property type="entry name" value="ARAC-FAMILY TRANSCRIPTIONAL REGULATOR"/>
    <property type="match status" value="1"/>
</dbReference>
<proteinExistence type="predicted"/>
<dbReference type="InterPro" id="IPR018062">
    <property type="entry name" value="HTH_AraC-typ_CS"/>
</dbReference>
<evidence type="ECO:0000256" key="2">
    <source>
        <dbReference type="ARBA" id="ARBA00023125"/>
    </source>
</evidence>
<name>A0A5C4NCB0_9RHOB</name>
<sequence length="328" mass="35614">MMTPEVLPSEIGIVVYPGAQMAAVHGLTDIFCIASRLAAEGRFDEERPLQVTHWSPGPRGDIVCVYRSEPRVIVRPQILILPPTLSRLPDPKTCAGIAHWLQRQHAQGVRLVSVCSGVFLIAGTGLLDGRTVSTHRRCARALIETYPQVAVDTEARLIDLTDVLTAGGFMAWVDVGLILVERLLGGAVRAETARFIRYDPSASEAPHFAGFTPQQTHGDLAVRKAQEFIHVRDGQGVSLATMAAAAGLERRTFLRRFTSATGLTPMEYCRSVRLARARELLAAGSMPLQKIAASLGYADVSSFARAFRRSSGVPPGTYRQQHSDGFAS</sequence>
<evidence type="ECO:0000313" key="6">
    <source>
        <dbReference type="Proteomes" id="UP000305709"/>
    </source>
</evidence>
<feature type="domain" description="HTH araC/xylS-type" evidence="4">
    <location>
        <begin position="223"/>
        <end position="321"/>
    </location>
</feature>
<dbReference type="EMBL" id="VDFV01000043">
    <property type="protein sequence ID" value="TNC64239.1"/>
    <property type="molecule type" value="Genomic_DNA"/>
</dbReference>
<dbReference type="InterPro" id="IPR052158">
    <property type="entry name" value="INH-QAR"/>
</dbReference>
<accession>A0A5C4NCB0</accession>
<keyword evidence="2" id="KW-0238">DNA-binding</keyword>
<dbReference type="RefSeq" id="WP_139083198.1">
    <property type="nucleotide sequence ID" value="NZ_VDFV01000043.1"/>
</dbReference>
<dbReference type="InterPro" id="IPR018060">
    <property type="entry name" value="HTH_AraC"/>
</dbReference>